<dbReference type="InterPro" id="IPR038765">
    <property type="entry name" value="Papain-like_cys_pep_sf"/>
</dbReference>
<protein>
    <recommendedName>
        <fullName evidence="6">Ubiquitin carboxyl-terminal hydrolase</fullName>
        <ecNumber evidence="6">3.4.19.12</ecNumber>
    </recommendedName>
</protein>
<dbReference type="EC" id="3.4.19.12" evidence="6"/>
<keyword evidence="4 6" id="KW-0378">Hydrolase</keyword>
<evidence type="ECO:0000256" key="1">
    <source>
        <dbReference type="ARBA" id="ARBA00000707"/>
    </source>
</evidence>
<evidence type="ECO:0000313" key="9">
    <source>
        <dbReference type="EMBL" id="KAF1983760.1"/>
    </source>
</evidence>
<feature type="region of interest" description="Disordered" evidence="7">
    <location>
        <begin position="198"/>
        <end position="385"/>
    </location>
</feature>
<feature type="domain" description="USP" evidence="8">
    <location>
        <begin position="444"/>
        <end position="825"/>
    </location>
</feature>
<evidence type="ECO:0000313" key="10">
    <source>
        <dbReference type="Proteomes" id="UP000800041"/>
    </source>
</evidence>
<comment type="catalytic activity">
    <reaction evidence="1 6">
        <text>Thiol-dependent hydrolysis of ester, thioester, amide, peptide and isopeptide bonds formed by the C-terminal Gly of ubiquitin (a 76-residue protein attached to proteins as an intracellular targeting signal).</text>
        <dbReference type="EC" id="3.4.19.12"/>
    </reaction>
</comment>
<evidence type="ECO:0000256" key="2">
    <source>
        <dbReference type="ARBA" id="ARBA00022670"/>
    </source>
</evidence>
<dbReference type="Gene3D" id="3.90.70.10">
    <property type="entry name" value="Cysteine proteinases"/>
    <property type="match status" value="1"/>
</dbReference>
<accession>A0A6G1GSJ8</accession>
<dbReference type="InterPro" id="IPR001394">
    <property type="entry name" value="Peptidase_C19_UCH"/>
</dbReference>
<dbReference type="InterPro" id="IPR018200">
    <property type="entry name" value="USP_CS"/>
</dbReference>
<dbReference type="SUPFAM" id="SSF54001">
    <property type="entry name" value="Cysteine proteinases"/>
    <property type="match status" value="1"/>
</dbReference>
<evidence type="ECO:0000256" key="5">
    <source>
        <dbReference type="ARBA" id="ARBA00022807"/>
    </source>
</evidence>
<keyword evidence="3 6" id="KW-0833">Ubl conjugation pathway</keyword>
<dbReference type="EMBL" id="ML977172">
    <property type="protein sequence ID" value="KAF1983760.1"/>
    <property type="molecule type" value="Genomic_DNA"/>
</dbReference>
<feature type="compositionally biased region" description="Basic and acidic residues" evidence="7">
    <location>
        <begin position="851"/>
        <end position="860"/>
    </location>
</feature>
<dbReference type="AlphaFoldDB" id="A0A6G1GSJ8"/>
<dbReference type="PANTHER" id="PTHR24006:SF687">
    <property type="entry name" value="UBIQUITIN CARBOXYL-TERMINAL HYDROLASE 10"/>
    <property type="match status" value="1"/>
</dbReference>
<evidence type="ECO:0000256" key="7">
    <source>
        <dbReference type="SAM" id="MobiDB-lite"/>
    </source>
</evidence>
<dbReference type="CDD" id="cd02257">
    <property type="entry name" value="Peptidase_C19"/>
    <property type="match status" value="1"/>
</dbReference>
<evidence type="ECO:0000256" key="3">
    <source>
        <dbReference type="ARBA" id="ARBA00022786"/>
    </source>
</evidence>
<dbReference type="PROSITE" id="PS00972">
    <property type="entry name" value="USP_1"/>
    <property type="match status" value="1"/>
</dbReference>
<evidence type="ECO:0000256" key="6">
    <source>
        <dbReference type="RuleBase" id="RU366025"/>
    </source>
</evidence>
<keyword evidence="10" id="KW-1185">Reference proteome</keyword>
<sequence>MMPGSHIPPAIPNYPGRRQSDYQYHIPPQTHSPVPNPYVHYPQQHYHGHPHAPHYQQWYNPYQAQAHPQHYPSPRPYIPQHHQQPPQHMQQQHQQQQQPPVIVSSYPHGQPVAPVRQPVLSPPAQVVQTPPQPAPTTPLVEAPEQVAPDQPAPLSSTPLSSMSNATPPPAASMTSPPANVQQSPLSYTRMPFYPQLPWHSVPADQFPPRARRRRRRRSAQVSLSAVALELPAREDTEEELTPVEAEKDQAPSQASTLAGPIDAETPPTSHAPSETDSAQPVSPTVPAATTPRQATLPTHTRSGTVPAVPLIPITPSVPRQAPSTKKTESPSQSASQQEKSTQSVVAPTEAQPQLVVAAPTESLETSEQAPTAASAEPTPPPKPKSWAELLRAKNAPAAGAAPIRTAADSTKTNGFGAPKTGSLAEVLRGFSVEADRKLPFLEPRGLVNTGNMCYMNSVLQTLVFCIPFYDFLDLVGKRAVHSFKSDTPLLDAMIDFAREYKIIDSAESAEKLRMRLKQGELEQFGKPFVPEYVYDVIKRLPRFSTMRRGHQEDAEEFLGFLLEGLHDECAQVLKTLGPSTSDHSEVTSPVSEVSSTAEAGWMEVGPKQKPSITRSSGHIVTDSPITKIFGGKLRSEFKVPGLKSSVTLEPYQPLQLDIGAPHVSNIVDALKGLARSETIHGDFQSPRGPGTPAVKQVFIETLPPVLILHLKRFQYDNTGGTQKIWKKVGYPLELEIPKEVFPPHKRSGLAAREGLPKYRLTSVVYHHGKSASGGHYTVDARRQEGQEWIRMDDTVIRRVRKEDVAEGGKEEDPKALAAALEQHKRDNSRLQNDYHNNPFLLTGDTAEDSETNGKEGEWKEVNGTAEKNGGAKKWSGVVNGNGTATPKSRDGLSVDKERTPYILFYQQIR</sequence>
<comment type="similarity">
    <text evidence="6">Belongs to the peptidase C19 family.</text>
</comment>
<feature type="region of interest" description="Disordered" evidence="7">
    <location>
        <begin position="397"/>
        <end position="418"/>
    </location>
</feature>
<dbReference type="GO" id="GO:0006508">
    <property type="term" value="P:proteolysis"/>
    <property type="evidence" value="ECO:0007669"/>
    <property type="project" value="UniProtKB-KW"/>
</dbReference>
<dbReference type="GO" id="GO:0016579">
    <property type="term" value="P:protein deubiquitination"/>
    <property type="evidence" value="ECO:0007669"/>
    <property type="project" value="InterPro"/>
</dbReference>
<feature type="compositionally biased region" description="Low complexity" evidence="7">
    <location>
        <begin position="160"/>
        <end position="179"/>
    </location>
</feature>
<dbReference type="GO" id="GO:0004843">
    <property type="term" value="F:cysteine-type deubiquitinase activity"/>
    <property type="evidence" value="ECO:0007669"/>
    <property type="project" value="UniProtKB-UniRule"/>
</dbReference>
<name>A0A6G1GSJ8_9PEZI</name>
<dbReference type="Pfam" id="PF00443">
    <property type="entry name" value="UCH"/>
    <property type="match status" value="1"/>
</dbReference>
<feature type="compositionally biased region" description="Low complexity" evidence="7">
    <location>
        <begin position="79"/>
        <end position="100"/>
    </location>
</feature>
<dbReference type="PANTHER" id="PTHR24006">
    <property type="entry name" value="UBIQUITIN CARBOXYL-TERMINAL HYDROLASE"/>
    <property type="match status" value="1"/>
</dbReference>
<dbReference type="OrthoDB" id="429671at2759"/>
<reference evidence="9" key="1">
    <citation type="journal article" date="2020" name="Stud. Mycol.">
        <title>101 Dothideomycetes genomes: a test case for predicting lifestyles and emergence of pathogens.</title>
        <authorList>
            <person name="Haridas S."/>
            <person name="Albert R."/>
            <person name="Binder M."/>
            <person name="Bloem J."/>
            <person name="Labutti K."/>
            <person name="Salamov A."/>
            <person name="Andreopoulos B."/>
            <person name="Baker S."/>
            <person name="Barry K."/>
            <person name="Bills G."/>
            <person name="Bluhm B."/>
            <person name="Cannon C."/>
            <person name="Castanera R."/>
            <person name="Culley D."/>
            <person name="Daum C."/>
            <person name="Ezra D."/>
            <person name="Gonzalez J."/>
            <person name="Henrissat B."/>
            <person name="Kuo A."/>
            <person name="Liang C."/>
            <person name="Lipzen A."/>
            <person name="Lutzoni F."/>
            <person name="Magnuson J."/>
            <person name="Mondo S."/>
            <person name="Nolan M."/>
            <person name="Ohm R."/>
            <person name="Pangilinan J."/>
            <person name="Park H.-J."/>
            <person name="Ramirez L."/>
            <person name="Alfaro M."/>
            <person name="Sun H."/>
            <person name="Tritt A."/>
            <person name="Yoshinaga Y."/>
            <person name="Zwiers L.-H."/>
            <person name="Turgeon B."/>
            <person name="Goodwin S."/>
            <person name="Spatafora J."/>
            <person name="Crous P."/>
            <person name="Grigoriev I."/>
        </authorList>
    </citation>
    <scope>NUCLEOTIDE SEQUENCE</scope>
    <source>
        <strain evidence="9">CBS 113979</strain>
    </source>
</reference>
<feature type="compositionally biased region" description="Basic residues" evidence="7">
    <location>
        <begin position="209"/>
        <end position="218"/>
    </location>
</feature>
<feature type="compositionally biased region" description="Polar residues" evidence="7">
    <location>
        <begin position="321"/>
        <end position="345"/>
    </location>
</feature>
<feature type="region of interest" description="Disordered" evidence="7">
    <location>
        <begin position="1"/>
        <end position="184"/>
    </location>
</feature>
<dbReference type="PROSITE" id="PS00973">
    <property type="entry name" value="USP_2"/>
    <property type="match status" value="1"/>
</dbReference>
<keyword evidence="2 6" id="KW-0645">Protease</keyword>
<feature type="compositionally biased region" description="Low complexity" evidence="7">
    <location>
        <begin position="365"/>
        <end position="376"/>
    </location>
</feature>
<keyword evidence="5 6" id="KW-0788">Thiol protease</keyword>
<proteinExistence type="inferred from homology"/>
<feature type="compositionally biased region" description="Low complexity" evidence="7">
    <location>
        <begin position="277"/>
        <end position="291"/>
    </location>
</feature>
<feature type="compositionally biased region" description="Low complexity" evidence="7">
    <location>
        <begin position="397"/>
        <end position="407"/>
    </location>
</feature>
<dbReference type="PROSITE" id="PS50235">
    <property type="entry name" value="USP_3"/>
    <property type="match status" value="1"/>
</dbReference>
<evidence type="ECO:0000259" key="8">
    <source>
        <dbReference type="PROSITE" id="PS50235"/>
    </source>
</evidence>
<dbReference type="Proteomes" id="UP000800041">
    <property type="component" value="Unassembled WGS sequence"/>
</dbReference>
<dbReference type="InterPro" id="IPR050164">
    <property type="entry name" value="Peptidase_C19"/>
</dbReference>
<feature type="region of interest" description="Disordered" evidence="7">
    <location>
        <begin position="820"/>
        <end position="893"/>
    </location>
</feature>
<feature type="compositionally biased region" description="Polar residues" evidence="7">
    <location>
        <begin position="292"/>
        <end position="303"/>
    </location>
</feature>
<evidence type="ECO:0000256" key="4">
    <source>
        <dbReference type="ARBA" id="ARBA00022801"/>
    </source>
</evidence>
<organism evidence="9 10">
    <name type="scientific">Aulographum hederae CBS 113979</name>
    <dbReference type="NCBI Taxonomy" id="1176131"/>
    <lineage>
        <taxon>Eukaryota</taxon>
        <taxon>Fungi</taxon>
        <taxon>Dikarya</taxon>
        <taxon>Ascomycota</taxon>
        <taxon>Pezizomycotina</taxon>
        <taxon>Dothideomycetes</taxon>
        <taxon>Pleosporomycetidae</taxon>
        <taxon>Aulographales</taxon>
        <taxon>Aulographaceae</taxon>
    </lineage>
</organism>
<dbReference type="GO" id="GO:0005829">
    <property type="term" value="C:cytosol"/>
    <property type="evidence" value="ECO:0007669"/>
    <property type="project" value="TreeGrafter"/>
</dbReference>
<feature type="compositionally biased region" description="Polar residues" evidence="7">
    <location>
        <begin position="266"/>
        <end position="276"/>
    </location>
</feature>
<gene>
    <name evidence="9" type="ORF">K402DRAFT_360322</name>
</gene>
<dbReference type="InterPro" id="IPR028889">
    <property type="entry name" value="USP"/>
</dbReference>
<dbReference type="GO" id="GO:0005634">
    <property type="term" value="C:nucleus"/>
    <property type="evidence" value="ECO:0007669"/>
    <property type="project" value="TreeGrafter"/>
</dbReference>